<dbReference type="Proteomes" id="UP000534294">
    <property type="component" value="Unassembled WGS sequence"/>
</dbReference>
<name>A0A7W7YPE0_9BACT</name>
<dbReference type="Pfam" id="PF13238">
    <property type="entry name" value="AAA_18"/>
    <property type="match status" value="1"/>
</dbReference>
<evidence type="ECO:0000256" key="4">
    <source>
        <dbReference type="ARBA" id="ARBA00022679"/>
    </source>
</evidence>
<protein>
    <recommendedName>
        <fullName evidence="3 10">Gluconokinase</fullName>
        <ecNumber evidence="3 10">2.7.1.12</ecNumber>
    </recommendedName>
</protein>
<dbReference type="InterPro" id="IPR006001">
    <property type="entry name" value="Therm_gnt_kin"/>
</dbReference>
<proteinExistence type="inferred from homology"/>
<evidence type="ECO:0000256" key="8">
    <source>
        <dbReference type="ARBA" id="ARBA00023064"/>
    </source>
</evidence>
<keyword evidence="12" id="KW-1185">Reference proteome</keyword>
<dbReference type="Gene3D" id="3.40.50.300">
    <property type="entry name" value="P-loop containing nucleotide triphosphate hydrolases"/>
    <property type="match status" value="1"/>
</dbReference>
<comment type="similarity">
    <text evidence="2 10">Belongs to the gluconokinase GntK/GntV family.</text>
</comment>
<keyword evidence="4 10" id="KW-0808">Transferase</keyword>
<dbReference type="EC" id="2.7.1.12" evidence="3 10"/>
<keyword evidence="6 10" id="KW-0418">Kinase</keyword>
<accession>A0A7W7YPE0</accession>
<dbReference type="CDD" id="cd02021">
    <property type="entry name" value="GntK"/>
    <property type="match status" value="1"/>
</dbReference>
<evidence type="ECO:0000256" key="5">
    <source>
        <dbReference type="ARBA" id="ARBA00022741"/>
    </source>
</evidence>
<dbReference type="EMBL" id="JACHIF010000010">
    <property type="protein sequence ID" value="MBB5039898.1"/>
    <property type="molecule type" value="Genomic_DNA"/>
</dbReference>
<dbReference type="GO" id="GO:0019521">
    <property type="term" value="P:D-gluconate metabolic process"/>
    <property type="evidence" value="ECO:0007669"/>
    <property type="project" value="UniProtKB-KW"/>
</dbReference>
<evidence type="ECO:0000256" key="10">
    <source>
        <dbReference type="RuleBase" id="RU363066"/>
    </source>
</evidence>
<comment type="catalytic activity">
    <reaction evidence="9 10">
        <text>D-gluconate + ATP = 6-phospho-D-gluconate + ADP + H(+)</text>
        <dbReference type="Rhea" id="RHEA:19433"/>
        <dbReference type="ChEBI" id="CHEBI:15378"/>
        <dbReference type="ChEBI" id="CHEBI:18391"/>
        <dbReference type="ChEBI" id="CHEBI:30616"/>
        <dbReference type="ChEBI" id="CHEBI:58759"/>
        <dbReference type="ChEBI" id="CHEBI:456216"/>
        <dbReference type="EC" id="2.7.1.12"/>
    </reaction>
</comment>
<dbReference type="GO" id="GO:0005737">
    <property type="term" value="C:cytoplasm"/>
    <property type="evidence" value="ECO:0007669"/>
    <property type="project" value="TreeGrafter"/>
</dbReference>
<evidence type="ECO:0000256" key="6">
    <source>
        <dbReference type="ARBA" id="ARBA00022777"/>
    </source>
</evidence>
<evidence type="ECO:0000256" key="1">
    <source>
        <dbReference type="ARBA" id="ARBA00004761"/>
    </source>
</evidence>
<dbReference type="PANTHER" id="PTHR43442">
    <property type="entry name" value="GLUCONOKINASE-RELATED"/>
    <property type="match status" value="1"/>
</dbReference>
<evidence type="ECO:0000256" key="7">
    <source>
        <dbReference type="ARBA" id="ARBA00022840"/>
    </source>
</evidence>
<dbReference type="SUPFAM" id="SSF52540">
    <property type="entry name" value="P-loop containing nucleoside triphosphate hydrolases"/>
    <property type="match status" value="1"/>
</dbReference>
<organism evidence="11 12">
    <name type="scientific">Prosthecobacter dejongeii</name>
    <dbReference type="NCBI Taxonomy" id="48465"/>
    <lineage>
        <taxon>Bacteria</taxon>
        <taxon>Pseudomonadati</taxon>
        <taxon>Verrucomicrobiota</taxon>
        <taxon>Verrucomicrobiia</taxon>
        <taxon>Verrucomicrobiales</taxon>
        <taxon>Verrucomicrobiaceae</taxon>
        <taxon>Prosthecobacter</taxon>
    </lineage>
</organism>
<dbReference type="InterPro" id="IPR027417">
    <property type="entry name" value="P-loop_NTPase"/>
</dbReference>
<dbReference type="PANTHER" id="PTHR43442:SF3">
    <property type="entry name" value="GLUCONOKINASE-RELATED"/>
    <property type="match status" value="1"/>
</dbReference>
<dbReference type="GO" id="GO:0046316">
    <property type="term" value="F:gluconokinase activity"/>
    <property type="evidence" value="ECO:0007669"/>
    <property type="project" value="UniProtKB-EC"/>
</dbReference>
<evidence type="ECO:0000313" key="12">
    <source>
        <dbReference type="Proteomes" id="UP000534294"/>
    </source>
</evidence>
<comment type="caution">
    <text evidence="11">The sequence shown here is derived from an EMBL/GenBank/DDBJ whole genome shotgun (WGS) entry which is preliminary data.</text>
</comment>
<keyword evidence="5 10" id="KW-0547">Nucleotide-binding</keyword>
<evidence type="ECO:0000256" key="9">
    <source>
        <dbReference type="ARBA" id="ARBA00048090"/>
    </source>
</evidence>
<dbReference type="FunFam" id="3.40.50.300:FF:000522">
    <property type="entry name" value="Gluconokinase"/>
    <property type="match status" value="1"/>
</dbReference>
<evidence type="ECO:0000256" key="2">
    <source>
        <dbReference type="ARBA" id="ARBA00008420"/>
    </source>
</evidence>
<reference evidence="11 12" key="1">
    <citation type="submission" date="2020-08" db="EMBL/GenBank/DDBJ databases">
        <title>Genomic Encyclopedia of Type Strains, Phase IV (KMG-IV): sequencing the most valuable type-strain genomes for metagenomic binning, comparative biology and taxonomic classification.</title>
        <authorList>
            <person name="Goeker M."/>
        </authorList>
    </citation>
    <scope>NUCLEOTIDE SEQUENCE [LARGE SCALE GENOMIC DNA]</scope>
    <source>
        <strain evidence="11 12">DSM 12251</strain>
    </source>
</reference>
<dbReference type="AlphaFoldDB" id="A0A7W7YPE0"/>
<dbReference type="GO" id="GO:0005524">
    <property type="term" value="F:ATP binding"/>
    <property type="evidence" value="ECO:0007669"/>
    <property type="project" value="UniProtKB-KW"/>
</dbReference>
<keyword evidence="8" id="KW-0311">Gluconate utilization</keyword>
<evidence type="ECO:0000313" key="11">
    <source>
        <dbReference type="EMBL" id="MBB5039898.1"/>
    </source>
</evidence>
<evidence type="ECO:0000256" key="3">
    <source>
        <dbReference type="ARBA" id="ARBA00012054"/>
    </source>
</evidence>
<dbReference type="NCBIfam" id="TIGR01313">
    <property type="entry name" value="therm_gnt_kin"/>
    <property type="match status" value="1"/>
</dbReference>
<comment type="pathway">
    <text evidence="1">Carbohydrate acid metabolism.</text>
</comment>
<keyword evidence="7 10" id="KW-0067">ATP-binding</keyword>
<sequence>MQPTDLPAPLPRTIIVMGVSGCGKTLIGTLLAERLGGICEDADDFHSLANKDKMRAGIPLTDEDRWPWYAALRARIEEMRGQTAVYVLACSALKNIYREKLRKGDAEEDFIFIHLKGSKEVIFSRMAKRQGHYMPVSLLDSQFAILEESPDLWTVSLEQSPESILAEILQRLGHA</sequence>
<gene>
    <name evidence="11" type="ORF">HNQ64_004176</name>
</gene>
<dbReference type="RefSeq" id="WP_221305515.1">
    <property type="nucleotide sequence ID" value="NZ_JACHIF010000010.1"/>
</dbReference>